<feature type="compositionally biased region" description="Polar residues" evidence="2">
    <location>
        <begin position="76"/>
        <end position="97"/>
    </location>
</feature>
<protein>
    <recommendedName>
        <fullName evidence="3">Pentatricopeptide repeat-containing protein-mitochondrial domain-containing protein</fullName>
    </recommendedName>
</protein>
<proteinExistence type="predicted"/>
<reference evidence="4" key="1">
    <citation type="journal article" date="2021" name="IMA Fungus">
        <title>Genomic characterization of three marine fungi, including Emericellopsis atlantica sp. nov. with signatures of a generalist lifestyle and marine biomass degradation.</title>
        <authorList>
            <person name="Hagestad O.C."/>
            <person name="Hou L."/>
            <person name="Andersen J.H."/>
            <person name="Hansen E.H."/>
            <person name="Altermark B."/>
            <person name="Li C."/>
            <person name="Kuhnert E."/>
            <person name="Cox R.J."/>
            <person name="Crous P.W."/>
            <person name="Spatafora J.W."/>
            <person name="Lail K."/>
            <person name="Amirebrahimi M."/>
            <person name="Lipzen A."/>
            <person name="Pangilinan J."/>
            <person name="Andreopoulos W."/>
            <person name="Hayes R.D."/>
            <person name="Ng V."/>
            <person name="Grigoriev I.V."/>
            <person name="Jackson S.A."/>
            <person name="Sutton T.D.S."/>
            <person name="Dobson A.D.W."/>
            <person name="Rama T."/>
        </authorList>
    </citation>
    <scope>NUCLEOTIDE SEQUENCE</scope>
    <source>
        <strain evidence="4">TS7</strain>
    </source>
</reference>
<dbReference type="PANTHER" id="PTHR47447:SF27">
    <property type="entry name" value="PENTACOTRIPEPTIDE-REPEAT REGION OF PRORP DOMAIN-CONTAINING PROTEIN"/>
    <property type="match status" value="1"/>
</dbReference>
<dbReference type="PANTHER" id="PTHR47447">
    <property type="entry name" value="OS03G0856100 PROTEIN"/>
    <property type="match status" value="1"/>
</dbReference>
<keyword evidence="5" id="KW-1185">Reference proteome</keyword>
<evidence type="ECO:0000313" key="5">
    <source>
        <dbReference type="Proteomes" id="UP000887229"/>
    </source>
</evidence>
<evidence type="ECO:0000256" key="2">
    <source>
        <dbReference type="SAM" id="MobiDB-lite"/>
    </source>
</evidence>
<evidence type="ECO:0000256" key="1">
    <source>
        <dbReference type="ARBA" id="ARBA00022737"/>
    </source>
</evidence>
<evidence type="ECO:0000313" key="4">
    <source>
        <dbReference type="EMBL" id="KAG9256468.1"/>
    </source>
</evidence>
<dbReference type="OrthoDB" id="747253at2759"/>
<keyword evidence="1" id="KW-0677">Repeat</keyword>
<dbReference type="GeneID" id="70291953"/>
<comment type="caution">
    <text evidence="4">The sequence shown here is derived from an EMBL/GenBank/DDBJ whole genome shotgun (WGS) entry which is preliminary data.</text>
</comment>
<feature type="region of interest" description="Disordered" evidence="2">
    <location>
        <begin position="64"/>
        <end position="102"/>
    </location>
</feature>
<sequence>MRGAQVVNDGLWRCLCPSFDQRLLQTSVRSFTTRRYARNSTQHTARRPWTQQRHVAKQLYSTAASVETNSGEHADQPPTTQQPAETLEPSGSENQQEPLPVERVEDPSAIKVLLKVKRLQDIPSQAVNRHERTMKLITHLIQRRKYPPSLFIYECVMDAMVEAQVSTFAVRKLLKEMERNDIPPSEYLLNSVLLFLTIHPDYALRSQVLDTLERQWHAISDDARAYVLVAMLREGQFELAYDGFVSDLESGKTFEPWVYDIFVVVFGHEGFLDEMLDLAAKRRAITAQDDAGTFNLLYFTLDVCSSASHYSGTVWSWLAGMKDDKTVPSDGMLENVLATAARHGDATLAAEVHSMISRRTRIHIHHYDALVEAFAGSQNVEGVLRVMEIMHDNGLPISRKTALPLTELLCAQPKLIPEVEDVMREIAQKRDSGRIAGDIVDLVLEAKAKSTGAESAIALYEEALALTGRKPSVATIQDMIVYSKEEECRSRFLDDYKSRATELSGSKIWRKSHAVKLLQAFLKHGDLDLTFSHLNNWLEHKTTSEPDLPAHSLRLLTHAASEAHDRRIVVTYDHYRRLGNQDALEIIKATVDRVKPQKPETFQDGEPSL</sequence>
<evidence type="ECO:0000259" key="3">
    <source>
        <dbReference type="Pfam" id="PF23276"/>
    </source>
</evidence>
<name>A0A9P8CR87_9HYPO</name>
<dbReference type="EMBL" id="MU251248">
    <property type="protein sequence ID" value="KAG9256468.1"/>
    <property type="molecule type" value="Genomic_DNA"/>
</dbReference>
<dbReference type="Proteomes" id="UP000887229">
    <property type="component" value="Unassembled WGS sequence"/>
</dbReference>
<dbReference type="RefSeq" id="XP_046120392.1">
    <property type="nucleotide sequence ID" value="XM_046261050.1"/>
</dbReference>
<dbReference type="Gene3D" id="1.25.40.10">
    <property type="entry name" value="Tetratricopeptide repeat domain"/>
    <property type="match status" value="2"/>
</dbReference>
<dbReference type="InterPro" id="IPR011990">
    <property type="entry name" value="TPR-like_helical_dom_sf"/>
</dbReference>
<accession>A0A9P8CR87</accession>
<organism evidence="4 5">
    <name type="scientific">Emericellopsis atlantica</name>
    <dbReference type="NCBI Taxonomy" id="2614577"/>
    <lineage>
        <taxon>Eukaryota</taxon>
        <taxon>Fungi</taxon>
        <taxon>Dikarya</taxon>
        <taxon>Ascomycota</taxon>
        <taxon>Pezizomycotina</taxon>
        <taxon>Sordariomycetes</taxon>
        <taxon>Hypocreomycetidae</taxon>
        <taxon>Hypocreales</taxon>
        <taxon>Bionectriaceae</taxon>
        <taxon>Emericellopsis</taxon>
    </lineage>
</organism>
<gene>
    <name evidence="4" type="ORF">F5Z01DRAFT_618697</name>
</gene>
<dbReference type="Pfam" id="PF23276">
    <property type="entry name" value="TPR_24"/>
    <property type="match status" value="1"/>
</dbReference>
<feature type="domain" description="Pentatricopeptide repeat-containing protein-mitochondrial" evidence="3">
    <location>
        <begin position="330"/>
        <end position="462"/>
    </location>
</feature>
<dbReference type="AlphaFoldDB" id="A0A9P8CR87"/>
<feature type="region of interest" description="Disordered" evidence="2">
    <location>
        <begin position="35"/>
        <end position="54"/>
    </location>
</feature>
<dbReference type="InterPro" id="IPR057027">
    <property type="entry name" value="TPR_mt"/>
</dbReference>